<reference evidence="1" key="1">
    <citation type="submission" date="2024-09" db="EMBL/GenBank/DDBJ databases">
        <title>Black Yeasts Isolated from many extreme environments.</title>
        <authorList>
            <person name="Coleine C."/>
            <person name="Stajich J.E."/>
            <person name="Selbmann L."/>
        </authorList>
    </citation>
    <scope>NUCLEOTIDE SEQUENCE</scope>
    <source>
        <strain evidence="1">CCFEE 5737</strain>
    </source>
</reference>
<organism evidence="1 2">
    <name type="scientific">Coniosporium uncinatum</name>
    <dbReference type="NCBI Taxonomy" id="93489"/>
    <lineage>
        <taxon>Eukaryota</taxon>
        <taxon>Fungi</taxon>
        <taxon>Dikarya</taxon>
        <taxon>Ascomycota</taxon>
        <taxon>Pezizomycotina</taxon>
        <taxon>Dothideomycetes</taxon>
        <taxon>Dothideomycetes incertae sedis</taxon>
        <taxon>Coniosporium</taxon>
    </lineage>
</organism>
<feature type="non-terminal residue" evidence="1">
    <location>
        <position position="145"/>
    </location>
</feature>
<keyword evidence="2" id="KW-1185">Reference proteome</keyword>
<gene>
    <name evidence="1" type="ORF">LTS18_014571</name>
</gene>
<name>A0ACC3CV42_9PEZI</name>
<evidence type="ECO:0000313" key="1">
    <source>
        <dbReference type="EMBL" id="KAK3045101.1"/>
    </source>
</evidence>
<protein>
    <submittedName>
        <fullName evidence="1">Uncharacterized protein</fullName>
    </submittedName>
</protein>
<evidence type="ECO:0000313" key="2">
    <source>
        <dbReference type="Proteomes" id="UP001186974"/>
    </source>
</evidence>
<dbReference type="Proteomes" id="UP001186974">
    <property type="component" value="Unassembled WGS sequence"/>
</dbReference>
<proteinExistence type="predicted"/>
<accession>A0ACC3CV42</accession>
<sequence>MQPTLRAPAGLPTNTKYMIFMIDIDVNQNGTGTTVLHWFQPDLILNPTTNILDPPTTVNAANSAPYFGPGPPPGPSHRYVQALFAQPPQAGRATEFALPSCFNAITQRNGRLGFNVQQFAQVVGLQTPVAGNFLRSQNVATFGQD</sequence>
<dbReference type="EMBL" id="JAWDJW010011026">
    <property type="protein sequence ID" value="KAK3045101.1"/>
    <property type="molecule type" value="Genomic_DNA"/>
</dbReference>
<comment type="caution">
    <text evidence="1">The sequence shown here is derived from an EMBL/GenBank/DDBJ whole genome shotgun (WGS) entry which is preliminary data.</text>
</comment>